<sequence>MTPDKSFNPRCRWCKVDFDDPSDKELHSLSVHHNKVLNAYNNETDTELDVNVFRSANYRFHCAVEGCNYSEIDQRAFKKHCADHPQPLVFKPQVLSAAIELNPTGHSFVKYQYQCELALPEASSQRSSVETTSKDDDSEKAPPNTSHKSSEETPSVHESAPTEPERVAASVTINTSPQPEQTPTPAPEAASITITPARSTAARSRKSTKQPATKASVEAHTMMRRSSTTMTPQLPVTPQLKRKAENSEIDEMKATLRAKYQKNLFEETMMAMEDLNADLDESDRKKERMTAYFKKSMDMLDKLGDGI</sequence>
<protein>
    <submittedName>
        <fullName evidence="2">Uncharacterized protein</fullName>
    </submittedName>
</protein>
<accession>A0A3N4I5W8</accession>
<evidence type="ECO:0000313" key="2">
    <source>
        <dbReference type="EMBL" id="RPA79500.1"/>
    </source>
</evidence>
<reference evidence="2 3" key="1">
    <citation type="journal article" date="2018" name="Nat. Ecol. Evol.">
        <title>Pezizomycetes genomes reveal the molecular basis of ectomycorrhizal truffle lifestyle.</title>
        <authorList>
            <person name="Murat C."/>
            <person name="Payen T."/>
            <person name="Noel B."/>
            <person name="Kuo A."/>
            <person name="Morin E."/>
            <person name="Chen J."/>
            <person name="Kohler A."/>
            <person name="Krizsan K."/>
            <person name="Balestrini R."/>
            <person name="Da Silva C."/>
            <person name="Montanini B."/>
            <person name="Hainaut M."/>
            <person name="Levati E."/>
            <person name="Barry K.W."/>
            <person name="Belfiori B."/>
            <person name="Cichocki N."/>
            <person name="Clum A."/>
            <person name="Dockter R.B."/>
            <person name="Fauchery L."/>
            <person name="Guy J."/>
            <person name="Iotti M."/>
            <person name="Le Tacon F."/>
            <person name="Lindquist E.A."/>
            <person name="Lipzen A."/>
            <person name="Malagnac F."/>
            <person name="Mello A."/>
            <person name="Molinier V."/>
            <person name="Miyauchi S."/>
            <person name="Poulain J."/>
            <person name="Riccioni C."/>
            <person name="Rubini A."/>
            <person name="Sitrit Y."/>
            <person name="Splivallo R."/>
            <person name="Traeger S."/>
            <person name="Wang M."/>
            <person name="Zifcakova L."/>
            <person name="Wipf D."/>
            <person name="Zambonelli A."/>
            <person name="Paolocci F."/>
            <person name="Nowrousian M."/>
            <person name="Ottonello S."/>
            <person name="Baldrian P."/>
            <person name="Spatafora J.W."/>
            <person name="Henrissat B."/>
            <person name="Nagy L.G."/>
            <person name="Aury J.M."/>
            <person name="Wincker P."/>
            <person name="Grigoriev I.V."/>
            <person name="Bonfante P."/>
            <person name="Martin F.M."/>
        </authorList>
    </citation>
    <scope>NUCLEOTIDE SEQUENCE [LARGE SCALE GENOMIC DNA]</scope>
    <source>
        <strain evidence="2 3">RN42</strain>
    </source>
</reference>
<evidence type="ECO:0000313" key="3">
    <source>
        <dbReference type="Proteomes" id="UP000275078"/>
    </source>
</evidence>
<feature type="region of interest" description="Disordered" evidence="1">
    <location>
        <begin position="120"/>
        <end position="247"/>
    </location>
</feature>
<organism evidence="2 3">
    <name type="scientific">Ascobolus immersus RN42</name>
    <dbReference type="NCBI Taxonomy" id="1160509"/>
    <lineage>
        <taxon>Eukaryota</taxon>
        <taxon>Fungi</taxon>
        <taxon>Dikarya</taxon>
        <taxon>Ascomycota</taxon>
        <taxon>Pezizomycotina</taxon>
        <taxon>Pezizomycetes</taxon>
        <taxon>Pezizales</taxon>
        <taxon>Ascobolaceae</taxon>
        <taxon>Ascobolus</taxon>
    </lineage>
</organism>
<evidence type="ECO:0000256" key="1">
    <source>
        <dbReference type="SAM" id="MobiDB-lite"/>
    </source>
</evidence>
<proteinExistence type="predicted"/>
<keyword evidence="3" id="KW-1185">Reference proteome</keyword>
<feature type="compositionally biased region" description="Polar residues" evidence="1">
    <location>
        <begin position="192"/>
        <end position="202"/>
    </location>
</feature>
<dbReference type="Proteomes" id="UP000275078">
    <property type="component" value="Unassembled WGS sequence"/>
</dbReference>
<dbReference type="EMBL" id="ML119698">
    <property type="protein sequence ID" value="RPA79500.1"/>
    <property type="molecule type" value="Genomic_DNA"/>
</dbReference>
<dbReference type="AlphaFoldDB" id="A0A3N4I5W8"/>
<name>A0A3N4I5W8_ASCIM</name>
<gene>
    <name evidence="2" type="ORF">BJ508DRAFT_328222</name>
</gene>
<feature type="compositionally biased region" description="Polar residues" evidence="1">
    <location>
        <begin position="122"/>
        <end position="131"/>
    </location>
</feature>